<dbReference type="SUPFAM" id="SSF55298">
    <property type="entry name" value="YjgF-like"/>
    <property type="match status" value="1"/>
</dbReference>
<evidence type="ECO:0000313" key="2">
    <source>
        <dbReference type="EMBL" id="ADD77105.1"/>
    </source>
</evidence>
<organism evidence="2 3">
    <name type="scientific">Pantoea ananatis (strain LMG 20103)</name>
    <dbReference type="NCBI Taxonomy" id="706191"/>
    <lineage>
        <taxon>Bacteria</taxon>
        <taxon>Pseudomonadati</taxon>
        <taxon>Pseudomonadota</taxon>
        <taxon>Gammaproteobacteria</taxon>
        <taxon>Enterobacterales</taxon>
        <taxon>Erwiniaceae</taxon>
        <taxon>Pantoea</taxon>
    </lineage>
</organism>
<dbReference type="Proteomes" id="UP000001702">
    <property type="component" value="Chromosome"/>
</dbReference>
<dbReference type="STRING" id="706191.PANA_1938"/>
<dbReference type="InterPro" id="IPR006175">
    <property type="entry name" value="YjgF/YER057c/UK114"/>
</dbReference>
<dbReference type="GO" id="GO:0019239">
    <property type="term" value="F:deaminase activity"/>
    <property type="evidence" value="ECO:0007669"/>
    <property type="project" value="TreeGrafter"/>
</dbReference>
<dbReference type="Pfam" id="PF01042">
    <property type="entry name" value="Ribonuc_L-PSP"/>
    <property type="match status" value="1"/>
</dbReference>
<dbReference type="KEGG" id="pam:PANA_1938"/>
<protein>
    <submittedName>
        <fullName evidence="2">TdcF</fullName>
    </submittedName>
</protein>
<gene>
    <name evidence="2" type="primary">tdcF</name>
    <name evidence="2" type="ordered locus">PANA_1938</name>
</gene>
<dbReference type="EMBL" id="CP001875">
    <property type="protein sequence ID" value="ADD77105.1"/>
    <property type="molecule type" value="Genomic_DNA"/>
</dbReference>
<evidence type="ECO:0000256" key="1">
    <source>
        <dbReference type="ARBA" id="ARBA00010552"/>
    </source>
</evidence>
<proteinExistence type="inferred from homology"/>
<keyword evidence="3" id="KW-1185">Reference proteome</keyword>
<dbReference type="InterPro" id="IPR035959">
    <property type="entry name" value="RutC-like_sf"/>
</dbReference>
<dbReference type="eggNOG" id="COG0251">
    <property type="taxonomic scope" value="Bacteria"/>
</dbReference>
<evidence type="ECO:0000313" key="3">
    <source>
        <dbReference type="Proteomes" id="UP000001702"/>
    </source>
</evidence>
<dbReference type="GO" id="GO:0005829">
    <property type="term" value="C:cytosol"/>
    <property type="evidence" value="ECO:0007669"/>
    <property type="project" value="TreeGrafter"/>
</dbReference>
<dbReference type="HOGENOM" id="CLU_100715_7_4_6"/>
<dbReference type="AlphaFoldDB" id="D4GEY3"/>
<dbReference type="CDD" id="cd00448">
    <property type="entry name" value="YjgF_YER057c_UK114_family"/>
    <property type="match status" value="1"/>
</dbReference>
<dbReference type="PANTHER" id="PTHR11803">
    <property type="entry name" value="2-IMINOBUTANOATE/2-IMINOPROPANOATE DEAMINASE RIDA"/>
    <property type="match status" value="1"/>
</dbReference>
<accession>D4GEY3</accession>
<dbReference type="Gene3D" id="3.30.1330.40">
    <property type="entry name" value="RutC-like"/>
    <property type="match status" value="1"/>
</dbReference>
<name>D4GEY3_PANAM</name>
<comment type="similarity">
    <text evidence="1">Belongs to the RutC family.</text>
</comment>
<reference evidence="2 3" key="1">
    <citation type="journal article" date="2010" name="J. Bacteriol.">
        <title>Genome sequence of Pantoea ananatis LMG20103, the causative agent of Eucalyptus blight and dieback.</title>
        <authorList>
            <person name="De Maayer P."/>
            <person name="Chan W.Y."/>
            <person name="Venter S.N."/>
            <person name="Toth I.K."/>
            <person name="Birch P.R."/>
            <person name="Joubert F."/>
            <person name="Coutinho T.A."/>
        </authorList>
    </citation>
    <scope>NUCLEOTIDE SEQUENCE [LARGE SCALE GENOMIC DNA]</scope>
    <source>
        <strain evidence="2 3">LMG 20103</strain>
    </source>
</reference>
<dbReference type="PANTHER" id="PTHR11803:SF58">
    <property type="entry name" value="PROTEIN HMF1-RELATED"/>
    <property type="match status" value="1"/>
</dbReference>
<sequence>MKMQPLIHARDIQDTPHPGHYSHYALTSGLMFISGLLPVTPAGEMRSTASFAEQTSQVLANLEACLQQEGLNKHHLVMVRVYLVDVGLWAEFNRLYAQWLGEWKPARAIVPVPELHYGVLLEVEATAATGR</sequence>